<accession>A0ABU3P1I4</accession>
<reference evidence="2 3" key="1">
    <citation type="submission" date="2023-07" db="EMBL/GenBank/DDBJ databases">
        <title>The novel representative of Negativicutes class, Anaeroselena agilis gen. nov. sp. nov.</title>
        <authorList>
            <person name="Prokofeva M.I."/>
            <person name="Elcheninov A.G."/>
            <person name="Klyukina A."/>
            <person name="Kublanov I.V."/>
            <person name="Frolov E.N."/>
            <person name="Podosokorskaya O.A."/>
        </authorList>
    </citation>
    <scope>NUCLEOTIDE SEQUENCE [LARGE SCALE GENOMIC DNA]</scope>
    <source>
        <strain evidence="2 3">4137-cl</strain>
    </source>
</reference>
<dbReference type="Gene3D" id="3.30.70.20">
    <property type="match status" value="1"/>
</dbReference>
<evidence type="ECO:0000313" key="2">
    <source>
        <dbReference type="EMBL" id="MDT8902403.1"/>
    </source>
</evidence>
<dbReference type="PANTHER" id="PTHR42827">
    <property type="entry name" value="IRON-SULFUR CLUSTER-BINDING PROTEIN-RELATED"/>
    <property type="match status" value="1"/>
</dbReference>
<dbReference type="RefSeq" id="WP_413780885.1">
    <property type="nucleotide sequence ID" value="NZ_JAUOZS010000001.1"/>
</dbReference>
<keyword evidence="3" id="KW-1185">Reference proteome</keyword>
<comment type="caution">
    <text evidence="2">The sequence shown here is derived from an EMBL/GenBank/DDBJ whole genome shotgun (WGS) entry which is preliminary data.</text>
</comment>
<dbReference type="InterPro" id="IPR017896">
    <property type="entry name" value="4Fe4S_Fe-S-bd"/>
</dbReference>
<evidence type="ECO:0000313" key="3">
    <source>
        <dbReference type="Proteomes" id="UP001254848"/>
    </source>
</evidence>
<proteinExistence type="predicted"/>
<organism evidence="2 3">
    <name type="scientific">Anaeroselena agilis</name>
    <dbReference type="NCBI Taxonomy" id="3063788"/>
    <lineage>
        <taxon>Bacteria</taxon>
        <taxon>Bacillati</taxon>
        <taxon>Bacillota</taxon>
        <taxon>Negativicutes</taxon>
        <taxon>Acetonemataceae</taxon>
        <taxon>Anaeroselena</taxon>
    </lineage>
</organism>
<sequence length="228" mass="24387">METMEIKRQAALLGADLCGVAPLERFADAPAGFHPADVAKGCRSVLAVACRFPAAALDASPAAYTFVRNKMVDKLDAITFRLAADLDRRGIGAVPVPSADPCEYWDADRQHGQGILSLKHAAVRAGLGKIGKNTLLVNDLFGNMLWLGAVLVDRALAADPLAAYDACLPGCRACLDACPGRALDGTTIIQKNCRPNMINCIGNGSWLITCNLCRRICPNRFGLLRPQR</sequence>
<dbReference type="PANTHER" id="PTHR42827:SF1">
    <property type="entry name" value="IRON-SULFUR CLUSTER-BINDING PROTEIN"/>
    <property type="match status" value="1"/>
</dbReference>
<protein>
    <recommendedName>
        <fullName evidence="1">4Fe-4S ferredoxin-type domain-containing protein</fullName>
    </recommendedName>
</protein>
<gene>
    <name evidence="2" type="ORF">Q4T40_14230</name>
</gene>
<dbReference type="EMBL" id="JAUOZS010000001">
    <property type="protein sequence ID" value="MDT8902403.1"/>
    <property type="molecule type" value="Genomic_DNA"/>
</dbReference>
<feature type="domain" description="4Fe-4S ferredoxin-type" evidence="1">
    <location>
        <begin position="158"/>
        <end position="188"/>
    </location>
</feature>
<dbReference type="PROSITE" id="PS51379">
    <property type="entry name" value="4FE4S_FER_2"/>
    <property type="match status" value="1"/>
</dbReference>
<name>A0ABU3P1I4_9FIRM</name>
<evidence type="ECO:0000259" key="1">
    <source>
        <dbReference type="PROSITE" id="PS51379"/>
    </source>
</evidence>
<dbReference type="Proteomes" id="UP001254848">
    <property type="component" value="Unassembled WGS sequence"/>
</dbReference>